<keyword evidence="9 10" id="KW-0472">Membrane</keyword>
<keyword evidence="14" id="KW-1185">Reference proteome</keyword>
<dbReference type="GO" id="GO:0051724">
    <property type="term" value="F:NAD transmembrane transporter activity"/>
    <property type="evidence" value="ECO:0007669"/>
    <property type="project" value="TreeGrafter"/>
</dbReference>
<evidence type="ECO:0000256" key="8">
    <source>
        <dbReference type="ARBA" id="ARBA00023128"/>
    </source>
</evidence>
<dbReference type="Proteomes" id="UP000276133">
    <property type="component" value="Unassembled WGS sequence"/>
</dbReference>
<evidence type="ECO:0000256" key="2">
    <source>
        <dbReference type="ARBA" id="ARBA00006375"/>
    </source>
</evidence>
<keyword evidence="4 10" id="KW-0812">Transmembrane</keyword>
<gene>
    <name evidence="13" type="ORF">BpHYR1_032004</name>
</gene>
<dbReference type="OrthoDB" id="2139348at2759"/>
<evidence type="ECO:0000256" key="11">
    <source>
        <dbReference type="RuleBase" id="RU000488"/>
    </source>
</evidence>
<dbReference type="InterPro" id="IPR023395">
    <property type="entry name" value="MCP_dom_sf"/>
</dbReference>
<dbReference type="Pfam" id="PF00153">
    <property type="entry name" value="Mito_carr"/>
    <property type="match status" value="2"/>
</dbReference>
<evidence type="ECO:0000256" key="12">
    <source>
        <dbReference type="SAM" id="Phobius"/>
    </source>
</evidence>
<comment type="similarity">
    <text evidence="2 11">Belongs to the mitochondrial carrier (TC 2.A.29) family.</text>
</comment>
<evidence type="ECO:0000256" key="3">
    <source>
        <dbReference type="ARBA" id="ARBA00022448"/>
    </source>
</evidence>
<evidence type="ECO:0000256" key="5">
    <source>
        <dbReference type="ARBA" id="ARBA00022737"/>
    </source>
</evidence>
<dbReference type="EMBL" id="REGN01000439">
    <property type="protein sequence ID" value="RNA41886.1"/>
    <property type="molecule type" value="Genomic_DNA"/>
</dbReference>
<evidence type="ECO:0000256" key="4">
    <source>
        <dbReference type="ARBA" id="ARBA00022692"/>
    </source>
</evidence>
<protein>
    <submittedName>
        <fullName evidence="13">Solute carrier family 25 member 51</fullName>
    </submittedName>
</protein>
<name>A0A3M7T1H4_BRAPC</name>
<proteinExistence type="inferred from homology"/>
<evidence type="ECO:0000256" key="6">
    <source>
        <dbReference type="ARBA" id="ARBA00022792"/>
    </source>
</evidence>
<comment type="caution">
    <text evidence="13">The sequence shown here is derived from an EMBL/GenBank/DDBJ whole genome shotgun (WGS) entry which is preliminary data.</text>
</comment>
<dbReference type="PANTHER" id="PTHR46131">
    <property type="entry name" value="SD08549P"/>
    <property type="match status" value="1"/>
</dbReference>
<keyword evidence="6" id="KW-0999">Mitochondrion inner membrane</keyword>
<evidence type="ECO:0000313" key="13">
    <source>
        <dbReference type="EMBL" id="RNA41886.1"/>
    </source>
</evidence>
<sequence length="223" mass="25697">MEKVNHELKTCKFLTNNSSPAKQSNVVNKSKYVFSSHAEFVSGYIAACTSITVLFPLNKLIFRQILHGSSFRDAFLQLKDEGFGRVYRGLLPPLLQKSFSYSIMFGTQNEYSLWLRLLYEQSDSARIRQLNPSLVSNFITAIAGGMAGLTEAFLTPLERVQSVLQMQQYHHRYKHTWHVFYDVNKIYGFRELYRGLTVICLRNSLSNMSGSIENSFSQNKQFY</sequence>
<dbReference type="AlphaFoldDB" id="A0A3M7T1H4"/>
<dbReference type="Gene3D" id="1.50.40.10">
    <property type="entry name" value="Mitochondrial carrier domain"/>
    <property type="match status" value="1"/>
</dbReference>
<organism evidence="13 14">
    <name type="scientific">Brachionus plicatilis</name>
    <name type="common">Marine rotifer</name>
    <name type="synonym">Brachionus muelleri</name>
    <dbReference type="NCBI Taxonomy" id="10195"/>
    <lineage>
        <taxon>Eukaryota</taxon>
        <taxon>Metazoa</taxon>
        <taxon>Spiralia</taxon>
        <taxon>Gnathifera</taxon>
        <taxon>Rotifera</taxon>
        <taxon>Eurotatoria</taxon>
        <taxon>Monogononta</taxon>
        <taxon>Pseudotrocha</taxon>
        <taxon>Ploima</taxon>
        <taxon>Brachionidae</taxon>
        <taxon>Brachionus</taxon>
    </lineage>
</organism>
<reference evidence="13 14" key="1">
    <citation type="journal article" date="2018" name="Sci. Rep.">
        <title>Genomic signatures of local adaptation to the degree of environmental predictability in rotifers.</title>
        <authorList>
            <person name="Franch-Gras L."/>
            <person name="Hahn C."/>
            <person name="Garcia-Roger E.M."/>
            <person name="Carmona M.J."/>
            <person name="Serra M."/>
            <person name="Gomez A."/>
        </authorList>
    </citation>
    <scope>NUCLEOTIDE SEQUENCE [LARGE SCALE GENOMIC DNA]</scope>
    <source>
        <strain evidence="13">HYR1</strain>
    </source>
</reference>
<dbReference type="PROSITE" id="PS50920">
    <property type="entry name" value="SOLCAR"/>
    <property type="match status" value="2"/>
</dbReference>
<keyword evidence="7 12" id="KW-1133">Transmembrane helix</keyword>
<keyword evidence="5" id="KW-0677">Repeat</keyword>
<evidence type="ECO:0000256" key="10">
    <source>
        <dbReference type="PROSITE-ProRule" id="PRU00282"/>
    </source>
</evidence>
<dbReference type="PANTHER" id="PTHR46131:SF1">
    <property type="entry name" value="SD08549P"/>
    <property type="match status" value="1"/>
</dbReference>
<evidence type="ECO:0000313" key="14">
    <source>
        <dbReference type="Proteomes" id="UP000276133"/>
    </source>
</evidence>
<dbReference type="STRING" id="10195.A0A3M7T1H4"/>
<dbReference type="InterPro" id="IPR018108">
    <property type="entry name" value="MCP_transmembrane"/>
</dbReference>
<dbReference type="GO" id="GO:0005743">
    <property type="term" value="C:mitochondrial inner membrane"/>
    <property type="evidence" value="ECO:0007669"/>
    <property type="project" value="UniProtKB-SubCell"/>
</dbReference>
<keyword evidence="3 11" id="KW-0813">Transport</keyword>
<evidence type="ECO:0000256" key="7">
    <source>
        <dbReference type="ARBA" id="ARBA00022989"/>
    </source>
</evidence>
<dbReference type="InterPro" id="IPR052465">
    <property type="entry name" value="Mito_NAD+_Carrier"/>
</dbReference>
<dbReference type="SUPFAM" id="SSF103506">
    <property type="entry name" value="Mitochondrial carrier"/>
    <property type="match status" value="1"/>
</dbReference>
<keyword evidence="8" id="KW-0496">Mitochondrion</keyword>
<accession>A0A3M7T1H4</accession>
<evidence type="ECO:0000256" key="1">
    <source>
        <dbReference type="ARBA" id="ARBA00004448"/>
    </source>
</evidence>
<feature type="repeat" description="Solcar" evidence="10">
    <location>
        <begin position="34"/>
        <end position="114"/>
    </location>
</feature>
<feature type="transmembrane region" description="Helical" evidence="12">
    <location>
        <begin position="41"/>
        <end position="62"/>
    </location>
</feature>
<evidence type="ECO:0000256" key="9">
    <source>
        <dbReference type="ARBA" id="ARBA00023136"/>
    </source>
</evidence>
<comment type="subcellular location">
    <subcellularLocation>
        <location evidence="1">Mitochondrion inner membrane</location>
        <topology evidence="1">Multi-pass membrane protein</topology>
    </subcellularLocation>
</comment>
<feature type="repeat" description="Solcar" evidence="10">
    <location>
        <begin position="135"/>
        <end position="222"/>
    </location>
</feature>